<feature type="region of interest" description="Disordered" evidence="1">
    <location>
        <begin position="27"/>
        <end position="51"/>
    </location>
</feature>
<evidence type="ECO:0000313" key="3">
    <source>
        <dbReference type="Proteomes" id="UP000335636"/>
    </source>
</evidence>
<dbReference type="AlphaFoldDB" id="A0A5E4CG71"/>
<keyword evidence="3" id="KW-1185">Reference proteome</keyword>
<dbReference type="EMBL" id="CABDUW010001247">
    <property type="protein sequence ID" value="VTJ79941.1"/>
    <property type="molecule type" value="Genomic_DNA"/>
</dbReference>
<name>A0A5E4CG71_MARMO</name>
<gene>
    <name evidence="2" type="ORF">MONAX_5E037716</name>
</gene>
<comment type="caution">
    <text evidence="2">The sequence shown here is derived from an EMBL/GenBank/DDBJ whole genome shotgun (WGS) entry which is preliminary data.</text>
</comment>
<dbReference type="Proteomes" id="UP000335636">
    <property type="component" value="Unassembled WGS sequence"/>
</dbReference>
<accession>A0A5E4CG71</accession>
<proteinExistence type="predicted"/>
<organism evidence="2 3">
    <name type="scientific">Marmota monax</name>
    <name type="common">Woodchuck</name>
    <dbReference type="NCBI Taxonomy" id="9995"/>
    <lineage>
        <taxon>Eukaryota</taxon>
        <taxon>Metazoa</taxon>
        <taxon>Chordata</taxon>
        <taxon>Craniata</taxon>
        <taxon>Vertebrata</taxon>
        <taxon>Euteleostomi</taxon>
        <taxon>Mammalia</taxon>
        <taxon>Eutheria</taxon>
        <taxon>Euarchontoglires</taxon>
        <taxon>Glires</taxon>
        <taxon>Rodentia</taxon>
        <taxon>Sciuromorpha</taxon>
        <taxon>Sciuridae</taxon>
        <taxon>Xerinae</taxon>
        <taxon>Marmotini</taxon>
        <taxon>Marmota</taxon>
    </lineage>
</organism>
<reference evidence="2" key="1">
    <citation type="submission" date="2019-04" db="EMBL/GenBank/DDBJ databases">
        <authorList>
            <person name="Alioto T."/>
            <person name="Alioto T."/>
        </authorList>
    </citation>
    <scope>NUCLEOTIDE SEQUENCE [LARGE SCALE GENOMIC DNA]</scope>
</reference>
<feature type="non-terminal residue" evidence="2">
    <location>
        <position position="51"/>
    </location>
</feature>
<evidence type="ECO:0000256" key="1">
    <source>
        <dbReference type="SAM" id="MobiDB-lite"/>
    </source>
</evidence>
<protein>
    <submittedName>
        <fullName evidence="2">Uncharacterized protein</fullName>
    </submittedName>
</protein>
<evidence type="ECO:0000313" key="2">
    <source>
        <dbReference type="EMBL" id="VTJ79941.1"/>
    </source>
</evidence>
<sequence>SPPRSILTPPCVHPLWSTLTFVDKAGHPETPVYAPGPNTSPEGSKCQWDAM</sequence>
<feature type="non-terminal residue" evidence="2">
    <location>
        <position position="1"/>
    </location>
</feature>